<feature type="region of interest" description="Disordered" evidence="1">
    <location>
        <begin position="1"/>
        <end position="30"/>
    </location>
</feature>
<reference evidence="2" key="3">
    <citation type="submission" date="2018-05" db="EMBL/GenBank/DDBJ databases">
        <title>OgluRS3 (Oryza glumaepatula Reference Sequence Version 3).</title>
        <authorList>
            <person name="Zhang J."/>
            <person name="Kudrna D."/>
            <person name="Lee S."/>
            <person name="Talag J."/>
            <person name="Welchert J."/>
            <person name="Wing R.A."/>
        </authorList>
    </citation>
    <scope>NUCLEOTIDE SEQUENCE [LARGE SCALE GENOMIC DNA]</scope>
</reference>
<evidence type="ECO:0000313" key="2">
    <source>
        <dbReference type="EnsemblPlants" id="OGLUM01G41030.1"/>
    </source>
</evidence>
<name>A0A0D9YH84_9ORYZ</name>
<evidence type="ECO:0000313" key="3">
    <source>
        <dbReference type="Proteomes" id="UP000026961"/>
    </source>
</evidence>
<keyword evidence="3" id="KW-1185">Reference proteome</keyword>
<dbReference type="HOGENOM" id="CLU_2310449_0_0_1"/>
<reference evidence="2" key="2">
    <citation type="submission" date="2015-04" db="UniProtKB">
        <authorList>
            <consortium name="EnsemblPlants"/>
        </authorList>
    </citation>
    <scope>IDENTIFICATION</scope>
</reference>
<accession>A0A0D9YH84</accession>
<dbReference type="Proteomes" id="UP000026961">
    <property type="component" value="Chromosome 1"/>
</dbReference>
<proteinExistence type="predicted"/>
<dbReference type="AlphaFoldDB" id="A0A0D9YH84"/>
<evidence type="ECO:0000256" key="1">
    <source>
        <dbReference type="SAM" id="MobiDB-lite"/>
    </source>
</evidence>
<organism evidence="2">
    <name type="scientific">Oryza glumipatula</name>
    <dbReference type="NCBI Taxonomy" id="40148"/>
    <lineage>
        <taxon>Eukaryota</taxon>
        <taxon>Viridiplantae</taxon>
        <taxon>Streptophyta</taxon>
        <taxon>Embryophyta</taxon>
        <taxon>Tracheophyta</taxon>
        <taxon>Spermatophyta</taxon>
        <taxon>Magnoliopsida</taxon>
        <taxon>Liliopsida</taxon>
        <taxon>Poales</taxon>
        <taxon>Poaceae</taxon>
        <taxon>BOP clade</taxon>
        <taxon>Oryzoideae</taxon>
        <taxon>Oryzeae</taxon>
        <taxon>Oryzinae</taxon>
        <taxon>Oryza</taxon>
    </lineage>
</organism>
<dbReference type="Gramene" id="OGLUM01G41030.1">
    <property type="protein sequence ID" value="OGLUM01G41030.1"/>
    <property type="gene ID" value="OGLUM01G41030"/>
</dbReference>
<reference evidence="2" key="1">
    <citation type="submission" date="2013-08" db="EMBL/GenBank/DDBJ databases">
        <title>Oryza genome evolution.</title>
        <authorList>
            <person name="Wing R.A."/>
            <person name="Panaud O."/>
            <person name="Oliveira A.C."/>
        </authorList>
    </citation>
    <scope>NUCLEOTIDE SEQUENCE</scope>
</reference>
<dbReference type="EnsemblPlants" id="OGLUM01G41030.1">
    <property type="protein sequence ID" value="OGLUM01G41030.1"/>
    <property type="gene ID" value="OGLUM01G41030"/>
</dbReference>
<sequence length="100" mass="11975">MEDCDSGGKTRRRPERRRQELAPATRGGGYDGWFRKGKGRVNWENEFASSRQTRWCKGFARNTPVREIDDGRWWFDMRRERETELTARLWKKRGGFTGYL</sequence>
<protein>
    <submittedName>
        <fullName evidence="2">Uncharacterized protein</fullName>
    </submittedName>
</protein>